<dbReference type="SUPFAM" id="SSF55729">
    <property type="entry name" value="Acyl-CoA N-acyltransferases (Nat)"/>
    <property type="match status" value="1"/>
</dbReference>
<evidence type="ECO:0000313" key="2">
    <source>
        <dbReference type="EMBL" id="GGJ59849.1"/>
    </source>
</evidence>
<dbReference type="Proteomes" id="UP000606115">
    <property type="component" value="Unassembled WGS sequence"/>
</dbReference>
<dbReference type="EMBL" id="BMKX01000003">
    <property type="protein sequence ID" value="GGJ59849.1"/>
    <property type="molecule type" value="Genomic_DNA"/>
</dbReference>
<dbReference type="RefSeq" id="WP_096257025.1">
    <property type="nucleotide sequence ID" value="NZ_BMKX01000003.1"/>
</dbReference>
<sequence>MPLVTITYLQQLTPSQMRPSTRQLPENARIEKVEQITPEFSRFLYQCVGSQLNWADRLSISRTDWDASLRKPGSETYVLYQDGAPKGYAELVTEVRAGRSEVEIYYFGLFPEAIGQGLGGILLSEANRRAWDIPRRENILPPVSRVWLHTCSLDGEAAIPNYQARGFSVYETLEEETLVVDASLDLWPNS</sequence>
<dbReference type="InterPro" id="IPR000182">
    <property type="entry name" value="GNAT_dom"/>
</dbReference>
<proteinExistence type="predicted"/>
<feature type="domain" description="N-acetyltransferase" evidence="1">
    <location>
        <begin position="31"/>
        <end position="187"/>
    </location>
</feature>
<dbReference type="PROSITE" id="PS51186">
    <property type="entry name" value="GNAT"/>
    <property type="match status" value="1"/>
</dbReference>
<name>A0ABQ2DJJ1_9MICC</name>
<dbReference type="CDD" id="cd04301">
    <property type="entry name" value="NAT_SF"/>
    <property type="match status" value="1"/>
</dbReference>
<dbReference type="InterPro" id="IPR016181">
    <property type="entry name" value="Acyl_CoA_acyltransferase"/>
</dbReference>
<dbReference type="GeneID" id="303304199"/>
<evidence type="ECO:0000259" key="1">
    <source>
        <dbReference type="PROSITE" id="PS51186"/>
    </source>
</evidence>
<keyword evidence="3" id="KW-1185">Reference proteome</keyword>
<reference evidence="3" key="1">
    <citation type="journal article" date="2019" name="Int. J. Syst. Evol. Microbiol.">
        <title>The Global Catalogue of Microorganisms (GCM) 10K type strain sequencing project: providing services to taxonomists for standard genome sequencing and annotation.</title>
        <authorList>
            <consortium name="The Broad Institute Genomics Platform"/>
            <consortium name="The Broad Institute Genome Sequencing Center for Infectious Disease"/>
            <person name="Wu L."/>
            <person name="Ma J."/>
        </authorList>
    </citation>
    <scope>NUCLEOTIDE SEQUENCE [LARGE SCALE GENOMIC DNA]</scope>
    <source>
        <strain evidence="3">CGMCC 1.3685</strain>
    </source>
</reference>
<dbReference type="Pfam" id="PF00583">
    <property type="entry name" value="Acetyltransf_1"/>
    <property type="match status" value="1"/>
</dbReference>
<organism evidence="2 3">
    <name type="scientific">Glutamicibacter ardleyensis</name>
    <dbReference type="NCBI Taxonomy" id="225894"/>
    <lineage>
        <taxon>Bacteria</taxon>
        <taxon>Bacillati</taxon>
        <taxon>Actinomycetota</taxon>
        <taxon>Actinomycetes</taxon>
        <taxon>Micrococcales</taxon>
        <taxon>Micrococcaceae</taxon>
        <taxon>Glutamicibacter</taxon>
    </lineage>
</organism>
<gene>
    <name evidence="2" type="ORF">GCM10007173_18320</name>
</gene>
<accession>A0ABQ2DJJ1</accession>
<protein>
    <submittedName>
        <fullName evidence="2">N-acetyltransferase</fullName>
    </submittedName>
</protein>
<comment type="caution">
    <text evidence="2">The sequence shown here is derived from an EMBL/GenBank/DDBJ whole genome shotgun (WGS) entry which is preliminary data.</text>
</comment>
<dbReference type="Gene3D" id="3.40.630.30">
    <property type="match status" value="1"/>
</dbReference>
<evidence type="ECO:0000313" key="3">
    <source>
        <dbReference type="Proteomes" id="UP000606115"/>
    </source>
</evidence>